<name>A0A8H3LMK1_9GLOM</name>
<comment type="caution">
    <text evidence="1">The sequence shown here is derived from an EMBL/GenBank/DDBJ whole genome shotgun (WGS) entry which is preliminary data.</text>
</comment>
<reference evidence="1" key="1">
    <citation type="submission" date="2019-10" db="EMBL/GenBank/DDBJ databases">
        <title>Conservation and host-specific expression of non-tandemly repeated heterogenous ribosome RNA gene in arbuscular mycorrhizal fungi.</title>
        <authorList>
            <person name="Maeda T."/>
            <person name="Kobayashi Y."/>
            <person name="Nakagawa T."/>
            <person name="Ezawa T."/>
            <person name="Yamaguchi K."/>
            <person name="Bino T."/>
            <person name="Nishimoto Y."/>
            <person name="Shigenobu S."/>
            <person name="Kawaguchi M."/>
        </authorList>
    </citation>
    <scope>NUCLEOTIDE SEQUENCE</scope>
    <source>
        <strain evidence="1">HR1</strain>
    </source>
</reference>
<dbReference type="OrthoDB" id="2444730at2759"/>
<gene>
    <name evidence="1" type="ORF">RCL2_001825200</name>
</gene>
<proteinExistence type="predicted"/>
<dbReference type="Gene3D" id="3.30.420.10">
    <property type="entry name" value="Ribonuclease H-like superfamily/Ribonuclease H"/>
    <property type="match status" value="1"/>
</dbReference>
<dbReference type="GO" id="GO:0003676">
    <property type="term" value="F:nucleic acid binding"/>
    <property type="evidence" value="ECO:0007669"/>
    <property type="project" value="InterPro"/>
</dbReference>
<protein>
    <recommendedName>
        <fullName evidence="3">RNase H type-1 domain-containing protein</fullName>
    </recommendedName>
</protein>
<dbReference type="AlphaFoldDB" id="A0A8H3LMK1"/>
<sequence>MFITILIILLNHQRKCITLDKILITNHGQIELCLDPDVIDKEVTNHFQNAAGKKFEEIQMQPRLQQQYQPIDWIDSRWYANLTQEITMEEWHKVVMDLPKKRHQKLSHIIANNNILKGENHATLPGGSTEVPIRIINLIMEDAKVNKNPLWILFQDLSKAYNRVDIKMLEKAVITTIGTTQFYKAFIGIDQDPDKETIMIFSQAYMDDDLRLSKVYIFNQCKNIITGYNKIIRNKQLTDKMMRYIYNTVIIPSIEYKSQHIILNDKQVLTCNTLACTLFKKKTNLVMTIPNCMIHSSLGYAIKDISTIQLQRQVTRLQNQLQNKGLLGISTKGCKPNWYKWIEQYLRFQIKIPLIQALVLIQCTGYELKDIQSRSKRKTTNNRCLLFIDKKKIINVKAQSIQDAYILDSSVFEYIAMIENRIKYNTRGINGSFKRHSDTSIRMGNAFKVIETNSIFQCQIQENPLVIKAELLAIIMALLCLDRSIKVTICTDSQIIINQFSKINTLLIFAVQKLKLQYMKAHNSDDYNNIVDKLAKEARSKECLVIDPKLLAYNGMICWNHKPIERNITLMVKDIKETQYIEQFLTLNRNKYFTLPSDLESFDWFFTFRYIKDKFDNSFIFDSKFNSFKTKLCAEELPTQDNLCKQSLSVYTGS</sequence>
<dbReference type="InterPro" id="IPR012337">
    <property type="entry name" value="RNaseH-like_sf"/>
</dbReference>
<dbReference type="EMBL" id="BLAL01000203">
    <property type="protein sequence ID" value="GES91433.1"/>
    <property type="molecule type" value="Genomic_DNA"/>
</dbReference>
<evidence type="ECO:0008006" key="3">
    <source>
        <dbReference type="Google" id="ProtNLM"/>
    </source>
</evidence>
<accession>A0A8H3LMK1</accession>
<evidence type="ECO:0000313" key="2">
    <source>
        <dbReference type="Proteomes" id="UP000615446"/>
    </source>
</evidence>
<dbReference type="Proteomes" id="UP000615446">
    <property type="component" value="Unassembled WGS sequence"/>
</dbReference>
<dbReference type="InterPro" id="IPR036397">
    <property type="entry name" value="RNaseH_sf"/>
</dbReference>
<dbReference type="SUPFAM" id="SSF53098">
    <property type="entry name" value="Ribonuclease H-like"/>
    <property type="match status" value="1"/>
</dbReference>
<organism evidence="1 2">
    <name type="scientific">Rhizophagus clarus</name>
    <dbReference type="NCBI Taxonomy" id="94130"/>
    <lineage>
        <taxon>Eukaryota</taxon>
        <taxon>Fungi</taxon>
        <taxon>Fungi incertae sedis</taxon>
        <taxon>Mucoromycota</taxon>
        <taxon>Glomeromycotina</taxon>
        <taxon>Glomeromycetes</taxon>
        <taxon>Glomerales</taxon>
        <taxon>Glomeraceae</taxon>
        <taxon>Rhizophagus</taxon>
    </lineage>
</organism>
<evidence type="ECO:0000313" key="1">
    <source>
        <dbReference type="EMBL" id="GES91433.1"/>
    </source>
</evidence>